<gene>
    <name evidence="1" type="ORF">FEF26_04285</name>
</gene>
<evidence type="ECO:0000313" key="1">
    <source>
        <dbReference type="EMBL" id="TLP98622.1"/>
    </source>
</evidence>
<dbReference type="Proteomes" id="UP000310458">
    <property type="component" value="Unassembled WGS sequence"/>
</dbReference>
<protein>
    <submittedName>
        <fullName evidence="1">Uncharacterized protein</fullName>
    </submittedName>
</protein>
<comment type="caution">
    <text evidence="1">The sequence shown here is derived from an EMBL/GenBank/DDBJ whole genome shotgun (WGS) entry which is preliminary data.</text>
</comment>
<proteinExistence type="predicted"/>
<evidence type="ECO:0000313" key="2">
    <source>
        <dbReference type="Proteomes" id="UP000310458"/>
    </source>
</evidence>
<dbReference type="AlphaFoldDB" id="A0A5R9BES8"/>
<accession>A0A5R9BES8</accession>
<organism evidence="1 2">
    <name type="scientific">Nesterenkonia salmonea</name>
    <dbReference type="NCBI Taxonomy" id="1804987"/>
    <lineage>
        <taxon>Bacteria</taxon>
        <taxon>Bacillati</taxon>
        <taxon>Actinomycetota</taxon>
        <taxon>Actinomycetes</taxon>
        <taxon>Micrococcales</taxon>
        <taxon>Micrococcaceae</taxon>
        <taxon>Nesterenkonia</taxon>
    </lineage>
</organism>
<keyword evidence="2" id="KW-1185">Reference proteome</keyword>
<sequence>MSSISHELFEHIAALEFWWECTDPRTVQTVAQWEALTESAKNFYRKKALDELAAAGIDVDFTHR</sequence>
<reference evidence="1 2" key="1">
    <citation type="submission" date="2019-05" db="EMBL/GenBank/DDBJ databases">
        <title>Nesterenkonia sp. GY074 isolated from the Southern Atlantic Ocean.</title>
        <authorList>
            <person name="Zhang G."/>
        </authorList>
    </citation>
    <scope>NUCLEOTIDE SEQUENCE [LARGE SCALE GENOMIC DNA]</scope>
    <source>
        <strain evidence="1 2">GY074</strain>
    </source>
</reference>
<name>A0A5R9BES8_9MICC</name>
<dbReference type="RefSeq" id="WP_138252310.1">
    <property type="nucleotide sequence ID" value="NZ_VAVZ01000008.1"/>
</dbReference>
<dbReference type="EMBL" id="VAVZ01000008">
    <property type="protein sequence ID" value="TLP98622.1"/>
    <property type="molecule type" value="Genomic_DNA"/>
</dbReference>